<evidence type="ECO:0000256" key="1">
    <source>
        <dbReference type="SAM" id="SignalP"/>
    </source>
</evidence>
<dbReference type="EMBL" id="JBHSJJ010000013">
    <property type="protein sequence ID" value="MFC4873824.1"/>
    <property type="molecule type" value="Genomic_DNA"/>
</dbReference>
<feature type="signal peptide" evidence="1">
    <location>
        <begin position="1"/>
        <end position="24"/>
    </location>
</feature>
<organism evidence="2 3">
    <name type="scientific">Negadavirga shengliensis</name>
    <dbReference type="NCBI Taxonomy" id="1389218"/>
    <lineage>
        <taxon>Bacteria</taxon>
        <taxon>Pseudomonadati</taxon>
        <taxon>Bacteroidota</taxon>
        <taxon>Cytophagia</taxon>
        <taxon>Cytophagales</taxon>
        <taxon>Cyclobacteriaceae</taxon>
        <taxon>Negadavirga</taxon>
    </lineage>
</organism>
<name>A0ABV9T523_9BACT</name>
<dbReference type="InterPro" id="IPR024284">
    <property type="entry name" value="DUF3826"/>
</dbReference>
<feature type="chain" id="PRO_5046752909" evidence="1">
    <location>
        <begin position="25"/>
        <end position="217"/>
    </location>
</feature>
<comment type="caution">
    <text evidence="2">The sequence shown here is derived from an EMBL/GenBank/DDBJ whole genome shotgun (WGS) entry which is preliminary data.</text>
</comment>
<keyword evidence="1" id="KW-0732">Signal</keyword>
<proteinExistence type="predicted"/>
<dbReference type="Pfam" id="PF12875">
    <property type="entry name" value="DUF3826"/>
    <property type="match status" value="1"/>
</dbReference>
<accession>A0ABV9T523</accession>
<sequence>MKRPQIILTAVILLLWGTFPRAFAQEWDSDYINVTLERADKIVATLDITDPVTRESVKQTIAKQYRDLSDLHEKQDGRKAGTKEKWKANPDKLKKKLDKLSKKSEKESDQLKRSFITGLSHDLDGEQIAKVKDGLTYSVAPNTYKVYLQMLPELTAAQREHIWENLIEAREKAMMAGTSKKKHGWFGKYKGRINNYLAAEGYDLKKASETMEAAMSK</sequence>
<protein>
    <submittedName>
        <fullName evidence="2">DUF3826 domain-containing protein</fullName>
    </submittedName>
</protein>
<gene>
    <name evidence="2" type="ORF">ACFPFU_19125</name>
</gene>
<evidence type="ECO:0000313" key="2">
    <source>
        <dbReference type="EMBL" id="MFC4873824.1"/>
    </source>
</evidence>
<dbReference type="RefSeq" id="WP_377067068.1">
    <property type="nucleotide sequence ID" value="NZ_JBHSJJ010000013.1"/>
</dbReference>
<keyword evidence="3" id="KW-1185">Reference proteome</keyword>
<reference evidence="3" key="1">
    <citation type="journal article" date="2019" name="Int. J. Syst. Evol. Microbiol.">
        <title>The Global Catalogue of Microorganisms (GCM) 10K type strain sequencing project: providing services to taxonomists for standard genome sequencing and annotation.</title>
        <authorList>
            <consortium name="The Broad Institute Genomics Platform"/>
            <consortium name="The Broad Institute Genome Sequencing Center for Infectious Disease"/>
            <person name="Wu L."/>
            <person name="Ma J."/>
        </authorList>
    </citation>
    <scope>NUCLEOTIDE SEQUENCE [LARGE SCALE GENOMIC DNA]</scope>
    <source>
        <strain evidence="3">CGMCC 4.7466</strain>
    </source>
</reference>
<evidence type="ECO:0000313" key="3">
    <source>
        <dbReference type="Proteomes" id="UP001595818"/>
    </source>
</evidence>
<dbReference type="Proteomes" id="UP001595818">
    <property type="component" value="Unassembled WGS sequence"/>
</dbReference>